<protein>
    <recommendedName>
        <fullName evidence="4">Spermidine/putrescine import ATP-binding protein PotA</fullName>
        <ecNumber evidence="4">7.6.2.11</ecNumber>
    </recommendedName>
</protein>
<dbReference type="NCBIfam" id="TIGR01187">
    <property type="entry name" value="potA"/>
    <property type="match status" value="1"/>
</dbReference>
<dbReference type="GO" id="GO:0005524">
    <property type="term" value="F:ATP binding"/>
    <property type="evidence" value="ECO:0007669"/>
    <property type="project" value="UniProtKB-KW"/>
</dbReference>
<sequence length="369" mass="42585">MIKKISITSLIELKSITKGFNGKNIISQFNLNINNKQFLTILGPSGCGKTTILRLISGLDYVDDGKIFLEGQDITDVPAQKRHINTVFQNYALFPHMSVFDNIAFGLRMQKKTAQEIKIKVEETLQMVQLENFIKQYPHQLSGGQRQRVAIARAVINKPKVLLLDESLSSLDYQLRKKMHSELKFLQRKLGITFIYVTHNQEEALSMSDRIVIIRDGRIEQDSSPKDIYENPKNLFVAQFIGEINIFDAICLHRIDEKRIRANIDGYECNLYTEQLISKGQLLKILLRPEDLRIKKIDNKQKSLGIIGCIRDRNYKGIMIDTEIEINNGKKVIVSEFFNKNKKTHNYQLAQKICVTWIEHSEVVFINEN</sequence>
<organism evidence="6 7">
    <name type="scientific">Candidatus Arsenophonus lipoptenae</name>
    <dbReference type="NCBI Taxonomy" id="634113"/>
    <lineage>
        <taxon>Bacteria</taxon>
        <taxon>Pseudomonadati</taxon>
        <taxon>Pseudomonadota</taxon>
        <taxon>Gammaproteobacteria</taxon>
        <taxon>Enterobacterales</taxon>
        <taxon>Morganellaceae</taxon>
        <taxon>Arsenophonus</taxon>
    </lineage>
</organism>
<evidence type="ECO:0000313" key="6">
    <source>
        <dbReference type="EMBL" id="AMA65056.1"/>
    </source>
</evidence>
<dbReference type="KEGG" id="asy:AUT07_00493"/>
<dbReference type="SUPFAM" id="SSF52540">
    <property type="entry name" value="P-loop containing nucleoside triphosphate hydrolases"/>
    <property type="match status" value="1"/>
</dbReference>
<name>A0A120HPX1_9GAMM</name>
<dbReference type="FunFam" id="3.40.50.300:FF:000133">
    <property type="entry name" value="Spermidine/putrescine import ATP-binding protein PotA"/>
    <property type="match status" value="1"/>
</dbReference>
<dbReference type="Gene3D" id="2.40.50.100">
    <property type="match status" value="1"/>
</dbReference>
<dbReference type="EC" id="7.6.2.11" evidence="4"/>
<keyword evidence="2 4" id="KW-0547">Nucleotide-binding</keyword>
<dbReference type="RefSeq" id="WP_066283725.1">
    <property type="nucleotide sequence ID" value="NZ_CP013920.1"/>
</dbReference>
<evidence type="ECO:0000256" key="4">
    <source>
        <dbReference type="RuleBase" id="RU364083"/>
    </source>
</evidence>
<dbReference type="PANTHER" id="PTHR42781:SF4">
    <property type="entry name" value="SPERMIDINE_PUTRESCINE IMPORT ATP-BINDING PROTEIN POTA"/>
    <property type="match status" value="1"/>
</dbReference>
<keyword evidence="3 4" id="KW-0067">ATP-binding</keyword>
<dbReference type="PANTHER" id="PTHR42781">
    <property type="entry name" value="SPERMIDINE/PUTRESCINE IMPORT ATP-BINDING PROTEIN POTA"/>
    <property type="match status" value="1"/>
</dbReference>
<dbReference type="InterPro" id="IPR017871">
    <property type="entry name" value="ABC_transporter-like_CS"/>
</dbReference>
<dbReference type="EMBL" id="CP013920">
    <property type="protein sequence ID" value="AMA65056.1"/>
    <property type="molecule type" value="Genomic_DNA"/>
</dbReference>
<dbReference type="Pfam" id="PF00005">
    <property type="entry name" value="ABC_tran"/>
    <property type="match status" value="1"/>
</dbReference>
<reference evidence="6 7" key="1">
    <citation type="submission" date="2016-01" db="EMBL/GenBank/DDBJ databases">
        <title>Genome sequence of Ca. Arsenophonus lipopteni, the exclusive symbiont of a blood sucking fly Lipoptena cervi (Diptera: Hippoboscidae).</title>
        <authorList>
            <person name="Novakova E."/>
            <person name="Hypsa V."/>
            <person name="Nguyen P."/>
            <person name="Husnik F."/>
            <person name="Darby A.C."/>
        </authorList>
    </citation>
    <scope>NUCLEOTIDE SEQUENCE [LARGE SCALE GENOMIC DNA]</scope>
    <source>
        <strain evidence="6 7">CB</strain>
    </source>
</reference>
<keyword evidence="4" id="KW-1278">Translocase</keyword>
<accession>A0A120HPX1</accession>
<dbReference type="AlphaFoldDB" id="A0A120HPX1"/>
<dbReference type="STRING" id="634113.AUT07_00493"/>
<dbReference type="GO" id="GO:0015847">
    <property type="term" value="P:putrescine transport"/>
    <property type="evidence" value="ECO:0007669"/>
    <property type="project" value="UniProtKB-ARBA"/>
</dbReference>
<dbReference type="PROSITE" id="PS00211">
    <property type="entry name" value="ABC_TRANSPORTER_1"/>
    <property type="match status" value="1"/>
</dbReference>
<dbReference type="GO" id="GO:0016887">
    <property type="term" value="F:ATP hydrolysis activity"/>
    <property type="evidence" value="ECO:0007669"/>
    <property type="project" value="InterPro"/>
</dbReference>
<dbReference type="Gene3D" id="3.40.50.300">
    <property type="entry name" value="P-loop containing nucleotide triphosphate hydrolases"/>
    <property type="match status" value="1"/>
</dbReference>
<feature type="domain" description="ABC transporter" evidence="5">
    <location>
        <begin position="11"/>
        <end position="241"/>
    </location>
</feature>
<evidence type="ECO:0000256" key="1">
    <source>
        <dbReference type="ARBA" id="ARBA00022448"/>
    </source>
</evidence>
<dbReference type="SMART" id="SM00382">
    <property type="entry name" value="AAA"/>
    <property type="match status" value="1"/>
</dbReference>
<gene>
    <name evidence="4 6" type="primary">potA</name>
    <name evidence="6" type="ORF">AUT07_00493</name>
</gene>
<comment type="function">
    <text evidence="4">Part of the ABC transporter complex PotABCD involved in spermidine/putrescine import. Responsible for energy coupling to the transport system.</text>
</comment>
<evidence type="ECO:0000256" key="3">
    <source>
        <dbReference type="ARBA" id="ARBA00022840"/>
    </source>
</evidence>
<comment type="subunit">
    <text evidence="4">The complex is composed of two ATP-binding proteins (PotA), two transmembrane proteins (PotB and PotC) and a solute-binding protein (PotD).</text>
</comment>
<evidence type="ECO:0000256" key="2">
    <source>
        <dbReference type="ARBA" id="ARBA00022741"/>
    </source>
</evidence>
<keyword evidence="7" id="KW-1185">Reference proteome</keyword>
<dbReference type="NCBIfam" id="NF006987">
    <property type="entry name" value="PRK09452.1"/>
    <property type="match status" value="1"/>
</dbReference>
<evidence type="ECO:0000259" key="5">
    <source>
        <dbReference type="PROSITE" id="PS50893"/>
    </source>
</evidence>
<dbReference type="PROSITE" id="PS50893">
    <property type="entry name" value="ABC_TRANSPORTER_2"/>
    <property type="match status" value="1"/>
</dbReference>
<dbReference type="InterPro" id="IPR003593">
    <property type="entry name" value="AAA+_ATPase"/>
</dbReference>
<dbReference type="PATRIC" id="fig|634113.3.peg.469"/>
<dbReference type="InterPro" id="IPR027417">
    <property type="entry name" value="P-loop_NTPase"/>
</dbReference>
<keyword evidence="4" id="KW-0472">Membrane</keyword>
<keyword evidence="4" id="KW-1003">Cell membrane</keyword>
<dbReference type="OrthoDB" id="9802264at2"/>
<dbReference type="InterPro" id="IPR003439">
    <property type="entry name" value="ABC_transporter-like_ATP-bd"/>
</dbReference>
<dbReference type="InterPro" id="IPR005893">
    <property type="entry name" value="PotA-like"/>
</dbReference>
<keyword evidence="6" id="KW-0378">Hydrolase</keyword>
<dbReference type="InterPro" id="IPR050093">
    <property type="entry name" value="ABC_SmlMolc_Importer"/>
</dbReference>
<evidence type="ECO:0000313" key="7">
    <source>
        <dbReference type="Proteomes" id="UP000069926"/>
    </source>
</evidence>
<dbReference type="GO" id="GO:0015417">
    <property type="term" value="F:ABC-type polyamine transporter activity"/>
    <property type="evidence" value="ECO:0007669"/>
    <property type="project" value="UniProtKB-EC"/>
</dbReference>
<dbReference type="GO" id="GO:0043190">
    <property type="term" value="C:ATP-binding cassette (ABC) transporter complex"/>
    <property type="evidence" value="ECO:0007669"/>
    <property type="project" value="InterPro"/>
</dbReference>
<proteinExistence type="inferred from homology"/>
<keyword evidence="1 4" id="KW-0813">Transport</keyword>
<dbReference type="Proteomes" id="UP000069926">
    <property type="component" value="Chromosome"/>
</dbReference>
<comment type="catalytic activity">
    <reaction evidence="4">
        <text>ATP + H2O + polyamine-[polyamine-binding protein]Side 1 = ADP + phosphate + polyamineSide 2 + [polyamine-binding protein]Side 1.</text>
        <dbReference type="EC" id="7.6.2.11"/>
    </reaction>
</comment>
<comment type="similarity">
    <text evidence="4">Belongs to the ABC transporter superfamily. Spermidine/putrescine importer (TC 3.A.1.11.1) family.</text>
</comment>